<dbReference type="InterPro" id="IPR006020">
    <property type="entry name" value="PTB/PI_dom"/>
</dbReference>
<dbReference type="GO" id="GO:0050998">
    <property type="term" value="F:nitric-oxide synthase binding"/>
    <property type="evidence" value="ECO:0007669"/>
    <property type="project" value="TreeGrafter"/>
</dbReference>
<sequence length="627" mass="69616">MPSKKQYNLVHNDEYDTRIPLYSEEAFHRGIVFHAKFIGSMEVPRPTSRVEIVAAMRRIRYEFKAKGIKKKKVTLEVSVDGLKVTLRKKKKKQQQWMDENKIYLMHHPIYRIFYVSHDSHDLKIFSYIARDGSSNTFKCNVFKSSKKSQAMRVVRTVGQAFEVCHKLSINNTTEDRGEKDGENHGENYGDVYEDQDEIPNDQSQPSPTPVHKDMSLLGDTEDSVPEQTSVTCLLRSHDGPATTTSTSPIRQSPSGTVTSECGGLLVGGELTALKHEIQLLGERLEQQSQQTRAAVAHARLLQDQLAAETAARVEAQARTHQLLVQNKELLEHISALVGHLREQERVSGSHVTSQSQIPTPASLQQNAAVSDLSGLGQCQRTGGQSSPWELDPPTFPYCTYPSESLYSGGLGAMGIQSNNTAADQLQFQTQLLERLHNLSPFQPQRSPYNTPSPYAMGPSLLLPPCSGPTNSAQLSPNSASLRVSQPNSFSSPPIMTHKLENHGTDNSDNAFIKPLPCTNDKNMAHLSADVKAKQERLDPSEIPPIILDPPPQGKRTDSMVKKTSTKQNSIIQGTQDNKNNLQNPRGLATILRSTGPPPSRTTSARLPSRNDLMNEMQRTIWARHTTK</sequence>
<feature type="region of interest" description="Disordered" evidence="2">
    <location>
        <begin position="466"/>
        <end position="488"/>
    </location>
</feature>
<keyword evidence="1" id="KW-0175">Coiled coil</keyword>
<dbReference type="SUPFAM" id="SSF50729">
    <property type="entry name" value="PH domain-like"/>
    <property type="match status" value="1"/>
</dbReference>
<evidence type="ECO:0000313" key="4">
    <source>
        <dbReference type="EMBL" id="KAG5321659.1"/>
    </source>
</evidence>
<reference evidence="4" key="1">
    <citation type="submission" date="2020-02" db="EMBL/GenBank/DDBJ databases">
        <title>Relaxed selection underlies rapid genomic changes in the transitions from sociality to social parasitism in ants.</title>
        <authorList>
            <person name="Bi X."/>
        </authorList>
    </citation>
    <scope>NUCLEOTIDE SEQUENCE</scope>
    <source>
        <strain evidence="4">BGI-DK2014c</strain>
        <tissue evidence="4">Whole body</tissue>
    </source>
</reference>
<protein>
    <submittedName>
        <fullName evidence="4">CAPON protein</fullName>
    </submittedName>
</protein>
<feature type="non-terminal residue" evidence="4">
    <location>
        <position position="1"/>
    </location>
</feature>
<dbReference type="PANTHER" id="PTHR11232">
    <property type="entry name" value="PHOSPHOTYROSINE INTERACTION DOMAIN-CONTAINING FAMILY MEMBER"/>
    <property type="match status" value="1"/>
</dbReference>
<evidence type="ECO:0000313" key="5">
    <source>
        <dbReference type="Proteomes" id="UP000668214"/>
    </source>
</evidence>
<dbReference type="Gene3D" id="2.30.29.30">
    <property type="entry name" value="Pleckstrin-homology domain (PH domain)/Phosphotyrosine-binding domain (PTB)"/>
    <property type="match status" value="1"/>
</dbReference>
<dbReference type="Proteomes" id="UP000668214">
    <property type="component" value="Unassembled WGS sequence"/>
</dbReference>
<evidence type="ECO:0000259" key="3">
    <source>
        <dbReference type="PROSITE" id="PS01179"/>
    </source>
</evidence>
<feature type="region of interest" description="Disordered" evidence="2">
    <location>
        <begin position="236"/>
        <end position="256"/>
    </location>
</feature>
<keyword evidence="5" id="KW-1185">Reference proteome</keyword>
<gene>
    <name evidence="4" type="primary">Nos1ap</name>
    <name evidence="4" type="ORF">G6Z78_0007239</name>
</gene>
<evidence type="ECO:0000256" key="1">
    <source>
        <dbReference type="ARBA" id="ARBA00023054"/>
    </source>
</evidence>
<dbReference type="InterPro" id="IPR011993">
    <property type="entry name" value="PH-like_dom_sf"/>
</dbReference>
<feature type="compositionally biased region" description="Basic and acidic residues" evidence="2">
    <location>
        <begin position="173"/>
        <end position="187"/>
    </location>
</feature>
<dbReference type="Pfam" id="PF00640">
    <property type="entry name" value="PID"/>
    <property type="match status" value="1"/>
</dbReference>
<feature type="compositionally biased region" description="Polar residues" evidence="2">
    <location>
        <begin position="241"/>
        <end position="256"/>
    </location>
</feature>
<name>A0A836JQ63_9HYME</name>
<proteinExistence type="predicted"/>
<comment type="caution">
    <text evidence="4">The sequence shown here is derived from an EMBL/GenBank/DDBJ whole genome shotgun (WGS) entry which is preliminary data.</text>
</comment>
<feature type="region of interest" description="Disordered" evidence="2">
    <location>
        <begin position="172"/>
        <end position="222"/>
    </location>
</feature>
<feature type="compositionally biased region" description="Polar residues" evidence="2">
    <location>
        <begin position="469"/>
        <end position="488"/>
    </location>
</feature>
<dbReference type="PROSITE" id="PS01179">
    <property type="entry name" value="PID"/>
    <property type="match status" value="1"/>
</dbReference>
<dbReference type="FunFam" id="2.30.29.30:FF:000124">
    <property type="entry name" value="carboxyl-terminal PDZ ligand of neuronal nitric oxide synthase protein-like"/>
    <property type="match status" value="1"/>
</dbReference>
<evidence type="ECO:0000256" key="2">
    <source>
        <dbReference type="SAM" id="MobiDB-lite"/>
    </source>
</evidence>
<dbReference type="EMBL" id="JAANIA010001117">
    <property type="protein sequence ID" value="KAG5321659.1"/>
    <property type="molecule type" value="Genomic_DNA"/>
</dbReference>
<organism evidence="4 5">
    <name type="scientific">Pseudoatta argentina</name>
    <dbReference type="NCBI Taxonomy" id="621737"/>
    <lineage>
        <taxon>Eukaryota</taxon>
        <taxon>Metazoa</taxon>
        <taxon>Ecdysozoa</taxon>
        <taxon>Arthropoda</taxon>
        <taxon>Hexapoda</taxon>
        <taxon>Insecta</taxon>
        <taxon>Pterygota</taxon>
        <taxon>Neoptera</taxon>
        <taxon>Endopterygota</taxon>
        <taxon>Hymenoptera</taxon>
        <taxon>Apocrita</taxon>
        <taxon>Aculeata</taxon>
        <taxon>Formicoidea</taxon>
        <taxon>Formicidae</taxon>
        <taxon>Myrmicinae</taxon>
        <taxon>Pseudoatta</taxon>
    </lineage>
</organism>
<dbReference type="SMART" id="SM00462">
    <property type="entry name" value="PTB"/>
    <property type="match status" value="1"/>
</dbReference>
<dbReference type="PANTHER" id="PTHR11232:SF17">
    <property type="entry name" value="CAPON-LIKE PROTEIN"/>
    <property type="match status" value="1"/>
</dbReference>
<accession>A0A836JQ63</accession>
<feature type="domain" description="PID" evidence="3">
    <location>
        <begin position="30"/>
        <end position="166"/>
    </location>
</feature>
<dbReference type="AlphaFoldDB" id="A0A836JQ63"/>
<feature type="region of interest" description="Disordered" evidence="2">
    <location>
        <begin position="590"/>
        <end position="615"/>
    </location>
</feature>
<dbReference type="InterPro" id="IPR051133">
    <property type="entry name" value="Adapter_Engulfment-Domain"/>
</dbReference>
<feature type="non-terminal residue" evidence="4">
    <location>
        <position position="627"/>
    </location>
</feature>
<dbReference type="CDD" id="cd01270">
    <property type="entry name" value="PTB_CAPON-like"/>
    <property type="match status" value="1"/>
</dbReference>